<dbReference type="InterPro" id="IPR036942">
    <property type="entry name" value="Beta-barrel_TonB_sf"/>
</dbReference>
<dbReference type="PANTHER" id="PTHR32552">
    <property type="entry name" value="FERRICHROME IRON RECEPTOR-RELATED"/>
    <property type="match status" value="1"/>
</dbReference>
<keyword evidence="10 12" id="KW-0472">Membrane</keyword>
<evidence type="ECO:0000256" key="13">
    <source>
        <dbReference type="RuleBase" id="RU003357"/>
    </source>
</evidence>
<keyword evidence="7" id="KW-0408">Iron</keyword>
<comment type="caution">
    <text evidence="16">The sequence shown here is derived from an EMBL/GenBank/DDBJ whole genome shotgun (WGS) entry which is preliminary data.</text>
</comment>
<keyword evidence="9 13" id="KW-0798">TonB box</keyword>
<evidence type="ECO:0000256" key="9">
    <source>
        <dbReference type="ARBA" id="ARBA00023077"/>
    </source>
</evidence>
<dbReference type="SUPFAM" id="SSF56935">
    <property type="entry name" value="Porins"/>
    <property type="match status" value="1"/>
</dbReference>
<dbReference type="SUPFAM" id="SSF49464">
    <property type="entry name" value="Carboxypeptidase regulatory domain-like"/>
    <property type="match status" value="1"/>
</dbReference>
<feature type="domain" description="TonB-dependent receptor-like beta-barrel" evidence="14">
    <location>
        <begin position="320"/>
        <end position="748"/>
    </location>
</feature>
<evidence type="ECO:0000256" key="6">
    <source>
        <dbReference type="ARBA" id="ARBA00022729"/>
    </source>
</evidence>
<feature type="domain" description="TonB-dependent receptor plug" evidence="15">
    <location>
        <begin position="129"/>
        <end position="237"/>
    </location>
</feature>
<dbReference type="Pfam" id="PF13715">
    <property type="entry name" value="CarbopepD_reg_2"/>
    <property type="match status" value="1"/>
</dbReference>
<evidence type="ECO:0000256" key="4">
    <source>
        <dbReference type="ARBA" id="ARBA00022496"/>
    </source>
</evidence>
<comment type="similarity">
    <text evidence="12 13">Belongs to the TonB-dependent receptor family.</text>
</comment>
<evidence type="ECO:0000256" key="1">
    <source>
        <dbReference type="ARBA" id="ARBA00004571"/>
    </source>
</evidence>
<dbReference type="Proteomes" id="UP001597116">
    <property type="component" value="Unassembled WGS sequence"/>
</dbReference>
<keyword evidence="16" id="KW-0675">Receptor</keyword>
<evidence type="ECO:0000259" key="14">
    <source>
        <dbReference type="Pfam" id="PF00593"/>
    </source>
</evidence>
<accession>A0ABW3QGR2</accession>
<keyword evidence="3 12" id="KW-1134">Transmembrane beta strand</keyword>
<keyword evidence="5 12" id="KW-0812">Transmembrane</keyword>
<evidence type="ECO:0000256" key="12">
    <source>
        <dbReference type="PROSITE-ProRule" id="PRU01360"/>
    </source>
</evidence>
<dbReference type="Gene3D" id="2.170.130.10">
    <property type="entry name" value="TonB-dependent receptor, plug domain"/>
    <property type="match status" value="1"/>
</dbReference>
<protein>
    <submittedName>
        <fullName evidence="16">TonB-dependent receptor</fullName>
    </submittedName>
</protein>
<keyword evidence="17" id="KW-1185">Reference proteome</keyword>
<name>A0ABW3QGR2_9BACT</name>
<dbReference type="InterPro" id="IPR012910">
    <property type="entry name" value="Plug_dom"/>
</dbReference>
<proteinExistence type="inferred from homology"/>
<comment type="subcellular location">
    <subcellularLocation>
        <location evidence="1 12">Cell outer membrane</location>
        <topology evidence="1 12">Multi-pass membrane protein</topology>
    </subcellularLocation>
</comment>
<dbReference type="Pfam" id="PF07715">
    <property type="entry name" value="Plug"/>
    <property type="match status" value="1"/>
</dbReference>
<keyword evidence="4" id="KW-0410">Iron transport</keyword>
<dbReference type="InterPro" id="IPR008969">
    <property type="entry name" value="CarboxyPept-like_regulatory"/>
</dbReference>
<dbReference type="Pfam" id="PF00593">
    <property type="entry name" value="TonB_dep_Rec_b-barrel"/>
    <property type="match status" value="1"/>
</dbReference>
<dbReference type="PANTHER" id="PTHR32552:SF68">
    <property type="entry name" value="FERRICHROME OUTER MEMBRANE TRANSPORTER_PHAGE RECEPTOR"/>
    <property type="match status" value="1"/>
</dbReference>
<organism evidence="16 17">
    <name type="scientific">Larkinella insperata</name>
    <dbReference type="NCBI Taxonomy" id="332158"/>
    <lineage>
        <taxon>Bacteria</taxon>
        <taxon>Pseudomonadati</taxon>
        <taxon>Bacteroidota</taxon>
        <taxon>Cytophagia</taxon>
        <taxon>Cytophagales</taxon>
        <taxon>Spirosomataceae</taxon>
        <taxon>Larkinella</taxon>
    </lineage>
</organism>
<evidence type="ECO:0000256" key="2">
    <source>
        <dbReference type="ARBA" id="ARBA00022448"/>
    </source>
</evidence>
<keyword evidence="2 12" id="KW-0813">Transport</keyword>
<evidence type="ECO:0000256" key="10">
    <source>
        <dbReference type="ARBA" id="ARBA00023136"/>
    </source>
</evidence>
<dbReference type="InterPro" id="IPR037066">
    <property type="entry name" value="Plug_dom_sf"/>
</dbReference>
<evidence type="ECO:0000256" key="7">
    <source>
        <dbReference type="ARBA" id="ARBA00023004"/>
    </source>
</evidence>
<keyword evidence="6" id="KW-0732">Signal</keyword>
<dbReference type="Gene3D" id="2.60.40.1120">
    <property type="entry name" value="Carboxypeptidase-like, regulatory domain"/>
    <property type="match status" value="1"/>
</dbReference>
<sequence length="803" mass="89950">MKNFTIGRKPRTHYFACLSALTALFFLIHFPVWAQFSISGTINDADGGVLPGAAISIEGTYKGTFADADGAFRLTNLKAGSVQLRASLLGYEPITQTVDLNQDARITLTLTKTVVVVDEVVVSATRANQKSAIAYTDVSARELTKQNLGQDIPLLLNFTPSLVTTSDAGAGVGYTGFRIRGSDATRINVTVNGIPYNDAESQGTFWVNMPDIASSVSSIQIQRGVGTSTNGAGAFGASVNVQTNSFEKNPYGEADISGGSFNTLKTTVKAGSGLLSNHFVVDARLSRIISDGYIDRASSDLKSFYVSGGWYGKKSFVRLNVFSGTERTYQAWDGVPENLLKTNRTYNAYTYDNEVDNYQQDHYQLISSHELNRNWRLNASLHYTQGRGYYEQFREGEDLADYGLPPVVIRDSAITQTDLIRRRWLDNDFYGAVFSLDYNSFGKLTANIGGGWNQYTGKHYGEIIWARFASTGNIRHRYYDNDATKTDFNLYGKAYYQFSSKFNAYVDLQIRTVEYSFLGFDNLLRNVQQEASLNFFNPKAGITYALDDHSSLYASFGVGHREPNRNDYTQSTPASRPNAERLNDWEAGYKMQTQRLAFSANLYFMKYRNELILTGQINDVGAQNRVNVPRSYRAGIELEAGALLTKQLRWNVNATFSKNKVKSFTEFLDNYDTGEQQINRYINTDIAFAPNTIVGSQLLYTPVKGLEIGLLSKYVGKQYLDNTSNENRKLDAYFVNDLRFIYTLKPKGMNEIAFSLLLNNVLGELYESNGYTFSYISEGRAVTENFYYPQAGRNFLAGVRMRF</sequence>
<evidence type="ECO:0000256" key="5">
    <source>
        <dbReference type="ARBA" id="ARBA00022692"/>
    </source>
</evidence>
<dbReference type="PROSITE" id="PS52016">
    <property type="entry name" value="TONB_DEPENDENT_REC_3"/>
    <property type="match status" value="1"/>
</dbReference>
<dbReference type="Gene3D" id="2.40.170.20">
    <property type="entry name" value="TonB-dependent receptor, beta-barrel domain"/>
    <property type="match status" value="1"/>
</dbReference>
<keyword evidence="11 12" id="KW-0998">Cell outer membrane</keyword>
<evidence type="ECO:0000313" key="17">
    <source>
        <dbReference type="Proteomes" id="UP001597116"/>
    </source>
</evidence>
<evidence type="ECO:0000313" key="16">
    <source>
        <dbReference type="EMBL" id="MFD1142825.1"/>
    </source>
</evidence>
<dbReference type="RefSeq" id="WP_265993309.1">
    <property type="nucleotide sequence ID" value="NZ_CP110973.1"/>
</dbReference>
<evidence type="ECO:0000256" key="8">
    <source>
        <dbReference type="ARBA" id="ARBA00023065"/>
    </source>
</evidence>
<reference evidence="17" key="1">
    <citation type="journal article" date="2019" name="Int. J. Syst. Evol. Microbiol.">
        <title>The Global Catalogue of Microorganisms (GCM) 10K type strain sequencing project: providing services to taxonomists for standard genome sequencing and annotation.</title>
        <authorList>
            <consortium name="The Broad Institute Genomics Platform"/>
            <consortium name="The Broad Institute Genome Sequencing Center for Infectious Disease"/>
            <person name="Wu L."/>
            <person name="Ma J."/>
        </authorList>
    </citation>
    <scope>NUCLEOTIDE SEQUENCE [LARGE SCALE GENOMIC DNA]</scope>
    <source>
        <strain evidence="17">CCUG 55608</strain>
    </source>
</reference>
<gene>
    <name evidence="16" type="ORF">ACFQ4C_16990</name>
</gene>
<evidence type="ECO:0000256" key="3">
    <source>
        <dbReference type="ARBA" id="ARBA00022452"/>
    </source>
</evidence>
<evidence type="ECO:0000259" key="15">
    <source>
        <dbReference type="Pfam" id="PF07715"/>
    </source>
</evidence>
<keyword evidence="8" id="KW-0406">Ion transport</keyword>
<dbReference type="EMBL" id="JBHTLP010000008">
    <property type="protein sequence ID" value="MFD1142825.1"/>
    <property type="molecule type" value="Genomic_DNA"/>
</dbReference>
<dbReference type="InterPro" id="IPR039426">
    <property type="entry name" value="TonB-dep_rcpt-like"/>
</dbReference>
<dbReference type="InterPro" id="IPR000531">
    <property type="entry name" value="Beta-barrel_TonB"/>
</dbReference>
<evidence type="ECO:0000256" key="11">
    <source>
        <dbReference type="ARBA" id="ARBA00023237"/>
    </source>
</evidence>